<dbReference type="CDD" id="cd22884">
    <property type="entry name" value="TOM22"/>
    <property type="match status" value="1"/>
</dbReference>
<keyword evidence="7" id="KW-0653">Protein transport</keyword>
<evidence type="ECO:0000256" key="8">
    <source>
        <dbReference type="ARBA" id="ARBA00022989"/>
    </source>
</evidence>
<keyword evidence="11" id="KW-0472">Membrane</keyword>
<evidence type="ECO:0000313" key="15">
    <source>
        <dbReference type="Proteomes" id="UP000225706"/>
    </source>
</evidence>
<evidence type="ECO:0000256" key="9">
    <source>
        <dbReference type="ARBA" id="ARBA00023010"/>
    </source>
</evidence>
<dbReference type="PANTHER" id="PTHR12504">
    <property type="entry name" value="MITOCHONDRIAL IMPORT RECEPTOR SUBUNIT TOM22"/>
    <property type="match status" value="1"/>
</dbReference>
<protein>
    <recommendedName>
        <fullName evidence="3">Mitochondrial import receptor subunit TOM22 homolog</fullName>
    </recommendedName>
</protein>
<comment type="subcellular location">
    <subcellularLocation>
        <location evidence="1">Mitochondrion outer membrane</location>
        <topology evidence="1">Single-pass membrane protein</topology>
    </subcellularLocation>
</comment>
<evidence type="ECO:0000256" key="3">
    <source>
        <dbReference type="ARBA" id="ARBA00016229"/>
    </source>
</evidence>
<dbReference type="AlphaFoldDB" id="A0A2B4SU94"/>
<evidence type="ECO:0000256" key="13">
    <source>
        <dbReference type="SAM" id="MobiDB-lite"/>
    </source>
</evidence>
<dbReference type="InterPro" id="IPR005683">
    <property type="entry name" value="Tom22"/>
</dbReference>
<gene>
    <name evidence="14" type="primary">TOMM22</name>
    <name evidence="14" type="ORF">AWC38_SpisGene2514</name>
</gene>
<dbReference type="STRING" id="50429.A0A2B4SU94"/>
<dbReference type="PANTHER" id="PTHR12504:SF0">
    <property type="entry name" value="MITOCHONDRIAL IMPORT RECEPTOR SUBUNIT TOM22 HOMOLOG"/>
    <property type="match status" value="1"/>
</dbReference>
<keyword evidence="12 14" id="KW-0675">Receptor</keyword>
<name>A0A2B4SU94_STYPI</name>
<keyword evidence="4" id="KW-0813">Transport</keyword>
<comment type="similarity">
    <text evidence="2">Belongs to the Tom22 family.</text>
</comment>
<evidence type="ECO:0000256" key="5">
    <source>
        <dbReference type="ARBA" id="ARBA00022692"/>
    </source>
</evidence>
<evidence type="ECO:0000256" key="7">
    <source>
        <dbReference type="ARBA" id="ARBA00022927"/>
    </source>
</evidence>
<dbReference type="Pfam" id="PF04281">
    <property type="entry name" value="Tom22"/>
    <property type="match status" value="1"/>
</dbReference>
<keyword evidence="9" id="KW-0811">Translocation</keyword>
<dbReference type="Proteomes" id="UP000225706">
    <property type="component" value="Unassembled WGS sequence"/>
</dbReference>
<keyword evidence="10" id="KW-0496">Mitochondrion</keyword>
<dbReference type="OrthoDB" id="10016939at2759"/>
<dbReference type="EMBL" id="LSMT01000020">
    <property type="protein sequence ID" value="PFX32653.1"/>
    <property type="molecule type" value="Genomic_DNA"/>
</dbReference>
<dbReference type="GO" id="GO:0005741">
    <property type="term" value="C:mitochondrial outer membrane"/>
    <property type="evidence" value="ECO:0007669"/>
    <property type="project" value="UniProtKB-SubCell"/>
</dbReference>
<keyword evidence="8" id="KW-1133">Transmembrane helix</keyword>
<keyword evidence="6" id="KW-1000">Mitochondrion outer membrane</keyword>
<evidence type="ECO:0000256" key="11">
    <source>
        <dbReference type="ARBA" id="ARBA00023136"/>
    </source>
</evidence>
<evidence type="ECO:0000256" key="2">
    <source>
        <dbReference type="ARBA" id="ARBA00009874"/>
    </source>
</evidence>
<comment type="caution">
    <text evidence="14">The sequence shown here is derived from an EMBL/GenBank/DDBJ whole genome shotgun (WGS) entry which is preliminary data.</text>
</comment>
<proteinExistence type="inferred from homology"/>
<sequence>MPEVVSLDDENLNDVDETLIERLVGLTEMFPESVRKGSRNAARGLTGGASWLYNFTGKSLWIMSTSFVVLALPVIFEVERVQTEEAQLQQQRQILLGPGSTGPGLGFSQGYPVSQPQRN</sequence>
<keyword evidence="5" id="KW-0812">Transmembrane</keyword>
<keyword evidence="15" id="KW-1185">Reference proteome</keyword>
<organism evidence="14 15">
    <name type="scientific">Stylophora pistillata</name>
    <name type="common">Smooth cauliflower coral</name>
    <dbReference type="NCBI Taxonomy" id="50429"/>
    <lineage>
        <taxon>Eukaryota</taxon>
        <taxon>Metazoa</taxon>
        <taxon>Cnidaria</taxon>
        <taxon>Anthozoa</taxon>
        <taxon>Hexacorallia</taxon>
        <taxon>Scleractinia</taxon>
        <taxon>Astrocoeniina</taxon>
        <taxon>Pocilloporidae</taxon>
        <taxon>Stylophora</taxon>
    </lineage>
</organism>
<evidence type="ECO:0000313" key="14">
    <source>
        <dbReference type="EMBL" id="PFX32653.1"/>
    </source>
</evidence>
<reference evidence="15" key="1">
    <citation type="journal article" date="2017" name="bioRxiv">
        <title>Comparative analysis of the genomes of Stylophora pistillata and Acropora digitifera provides evidence for extensive differences between species of corals.</title>
        <authorList>
            <person name="Voolstra C.R."/>
            <person name="Li Y."/>
            <person name="Liew Y.J."/>
            <person name="Baumgarten S."/>
            <person name="Zoccola D."/>
            <person name="Flot J.-F."/>
            <person name="Tambutte S."/>
            <person name="Allemand D."/>
            <person name="Aranda M."/>
        </authorList>
    </citation>
    <scope>NUCLEOTIDE SEQUENCE [LARGE SCALE GENOMIC DNA]</scope>
</reference>
<evidence type="ECO:0000256" key="1">
    <source>
        <dbReference type="ARBA" id="ARBA00004572"/>
    </source>
</evidence>
<dbReference type="GO" id="GO:0006886">
    <property type="term" value="P:intracellular protein transport"/>
    <property type="evidence" value="ECO:0007669"/>
    <property type="project" value="InterPro"/>
</dbReference>
<evidence type="ECO:0000256" key="6">
    <source>
        <dbReference type="ARBA" id="ARBA00022787"/>
    </source>
</evidence>
<evidence type="ECO:0000256" key="10">
    <source>
        <dbReference type="ARBA" id="ARBA00023128"/>
    </source>
</evidence>
<feature type="region of interest" description="Disordered" evidence="13">
    <location>
        <begin position="97"/>
        <end position="119"/>
    </location>
</feature>
<evidence type="ECO:0000256" key="4">
    <source>
        <dbReference type="ARBA" id="ARBA00022448"/>
    </source>
</evidence>
<evidence type="ECO:0000256" key="12">
    <source>
        <dbReference type="ARBA" id="ARBA00023170"/>
    </source>
</evidence>
<accession>A0A2B4SU94</accession>